<evidence type="ECO:0000256" key="3">
    <source>
        <dbReference type="ARBA" id="ARBA00023274"/>
    </source>
</evidence>
<dbReference type="InterPro" id="IPR005813">
    <property type="entry name" value="Ribosomal_bL20"/>
</dbReference>
<reference evidence="6" key="1">
    <citation type="submission" date="2022-11" db="UniProtKB">
        <authorList>
            <consortium name="WormBaseParasite"/>
        </authorList>
    </citation>
    <scope>IDENTIFICATION</scope>
</reference>
<dbReference type="GO" id="GO:0006412">
    <property type="term" value="P:translation"/>
    <property type="evidence" value="ECO:0007669"/>
    <property type="project" value="InterPro"/>
</dbReference>
<accession>A0A914DZU1</accession>
<comment type="similarity">
    <text evidence="1">Belongs to the bacterial ribosomal protein bL20 family.</text>
</comment>
<protein>
    <submittedName>
        <fullName evidence="6">39S ribosomal protein L20, mitochondrial</fullName>
    </submittedName>
</protein>
<evidence type="ECO:0000313" key="5">
    <source>
        <dbReference type="Proteomes" id="UP000887540"/>
    </source>
</evidence>
<dbReference type="GO" id="GO:0005840">
    <property type="term" value="C:ribosome"/>
    <property type="evidence" value="ECO:0007669"/>
    <property type="project" value="UniProtKB-KW"/>
</dbReference>
<feature type="region of interest" description="Disordered" evidence="4">
    <location>
        <begin position="164"/>
        <end position="189"/>
    </location>
</feature>
<name>A0A914DZU1_9BILA</name>
<organism evidence="5 6">
    <name type="scientific">Acrobeloides nanus</name>
    <dbReference type="NCBI Taxonomy" id="290746"/>
    <lineage>
        <taxon>Eukaryota</taxon>
        <taxon>Metazoa</taxon>
        <taxon>Ecdysozoa</taxon>
        <taxon>Nematoda</taxon>
        <taxon>Chromadorea</taxon>
        <taxon>Rhabditida</taxon>
        <taxon>Tylenchina</taxon>
        <taxon>Cephalobomorpha</taxon>
        <taxon>Cephaloboidea</taxon>
        <taxon>Cephalobidae</taxon>
        <taxon>Acrobeloides</taxon>
    </lineage>
</organism>
<dbReference type="SUPFAM" id="SSF74731">
    <property type="entry name" value="Ribosomal protein L20"/>
    <property type="match status" value="1"/>
</dbReference>
<dbReference type="Pfam" id="PF00453">
    <property type="entry name" value="Ribosomal_L20"/>
    <property type="match status" value="1"/>
</dbReference>
<proteinExistence type="inferred from homology"/>
<dbReference type="AlphaFoldDB" id="A0A914DZU1"/>
<dbReference type="GO" id="GO:1990904">
    <property type="term" value="C:ribonucleoprotein complex"/>
    <property type="evidence" value="ECO:0007669"/>
    <property type="project" value="UniProtKB-KW"/>
</dbReference>
<dbReference type="WBParaSite" id="ACRNAN_scaffold479.g16898.t1">
    <property type="protein sequence ID" value="ACRNAN_scaffold479.g16898.t1"/>
    <property type="gene ID" value="ACRNAN_scaffold479.g16898"/>
</dbReference>
<keyword evidence="5" id="KW-1185">Reference proteome</keyword>
<feature type="compositionally biased region" description="Basic and acidic residues" evidence="4">
    <location>
        <begin position="176"/>
        <end position="189"/>
    </location>
</feature>
<evidence type="ECO:0000256" key="2">
    <source>
        <dbReference type="ARBA" id="ARBA00022980"/>
    </source>
</evidence>
<dbReference type="Gene3D" id="1.10.1900.20">
    <property type="entry name" value="Ribosomal protein L20"/>
    <property type="match status" value="1"/>
</dbReference>
<evidence type="ECO:0000313" key="6">
    <source>
        <dbReference type="WBParaSite" id="ACRNAN_scaffold479.g16898.t1"/>
    </source>
</evidence>
<keyword evidence="2" id="KW-0689">Ribosomal protein</keyword>
<dbReference type="GO" id="GO:0003735">
    <property type="term" value="F:structural constituent of ribosome"/>
    <property type="evidence" value="ECO:0007669"/>
    <property type="project" value="InterPro"/>
</dbReference>
<evidence type="ECO:0000256" key="1">
    <source>
        <dbReference type="ARBA" id="ARBA00007698"/>
    </source>
</evidence>
<dbReference type="GO" id="GO:0019843">
    <property type="term" value="F:rRNA binding"/>
    <property type="evidence" value="ECO:0007669"/>
    <property type="project" value="InterPro"/>
</dbReference>
<dbReference type="Proteomes" id="UP000887540">
    <property type="component" value="Unplaced"/>
</dbReference>
<dbReference type="PANTHER" id="PTHR10986">
    <property type="entry name" value="39S RIBOSOMAL PROTEIN L20"/>
    <property type="match status" value="1"/>
</dbReference>
<sequence>MKLTVECCLRRILNSSYHPFSVIPKPSVWPRRERIRRLTAWQYSSKRDTFKAAVRRLDKVFHYMTMQRIDEPKLERFYAFERVQTALTEHDMEYKYFRSMLDKSHILLDNITLSQLAIYEPLTFKSLVMLTKQMAIKEGIPIVKSVEQDNVLTEESLFQDPLPRARLYPKGPDSNYKTKEPRPLKLSEY</sequence>
<dbReference type="InterPro" id="IPR035566">
    <property type="entry name" value="Ribosomal_protein_bL20_C"/>
</dbReference>
<keyword evidence="3" id="KW-0687">Ribonucleoprotein</keyword>
<evidence type="ECO:0000256" key="4">
    <source>
        <dbReference type="SAM" id="MobiDB-lite"/>
    </source>
</evidence>